<dbReference type="PANTHER" id="PTHR48079">
    <property type="entry name" value="PROTEIN YEEZ"/>
    <property type="match status" value="1"/>
</dbReference>
<dbReference type="InterPro" id="IPR000534">
    <property type="entry name" value="Semialdehyde_DH_NAD-bd"/>
</dbReference>
<dbReference type="Gene3D" id="3.40.50.720">
    <property type="entry name" value="NAD(P)-binding Rossmann-like Domain"/>
    <property type="match status" value="1"/>
</dbReference>
<organism evidence="2 3">
    <name type="scientific">Discina gigas</name>
    <dbReference type="NCBI Taxonomy" id="1032678"/>
    <lineage>
        <taxon>Eukaryota</taxon>
        <taxon>Fungi</taxon>
        <taxon>Dikarya</taxon>
        <taxon>Ascomycota</taxon>
        <taxon>Pezizomycotina</taxon>
        <taxon>Pezizomycetes</taxon>
        <taxon>Pezizales</taxon>
        <taxon>Discinaceae</taxon>
        <taxon>Discina</taxon>
    </lineage>
</organism>
<evidence type="ECO:0000313" key="3">
    <source>
        <dbReference type="Proteomes" id="UP001447188"/>
    </source>
</evidence>
<keyword evidence="3" id="KW-1185">Reference proteome</keyword>
<proteinExistence type="predicted"/>
<sequence length="334" mass="36556">MTKIFLLGATGYIGGTVLNTLVEKHPEFEYAVIVRSKEGGDKVIAQLPSVRVVIGNLNDDCNLIEKESANADIVINAADNDHVACANAIIKGLSTRPSPGYLIHTSGTSILLDGETNGYGQKLTSKVYDDLDHVEEVTNLPDEAWHRNVDKVVLNGFTKGVKTTIVCPCCIYGLGTSPGKRVSWQIPQLSKWTLKRGKGLMVNKGQTHWNNIHVLDLAELYLLLVEEALKPNGGNATWGKDGYYFAENGEHIWADISQRIAQICKAKGFNKSDEVESLTPEKVKEFAPTGHLEWGANSRGKSLRAKKLGWKPKHPSLLDSLDQEVDMAAKALGL</sequence>
<gene>
    <name evidence="2" type="ORF">Q9L58_002951</name>
</gene>
<dbReference type="InterPro" id="IPR036291">
    <property type="entry name" value="NAD(P)-bd_dom_sf"/>
</dbReference>
<dbReference type="Proteomes" id="UP001447188">
    <property type="component" value="Unassembled WGS sequence"/>
</dbReference>
<protein>
    <recommendedName>
        <fullName evidence="1">Semialdehyde dehydrogenase NAD-binding domain-containing protein</fullName>
    </recommendedName>
</protein>
<dbReference type="InterPro" id="IPR051783">
    <property type="entry name" value="NAD(P)-dependent_oxidoreduct"/>
</dbReference>
<dbReference type="PANTHER" id="PTHR48079:SF6">
    <property type="entry name" value="NAD(P)-BINDING DOMAIN-CONTAINING PROTEIN-RELATED"/>
    <property type="match status" value="1"/>
</dbReference>
<reference evidence="2 3" key="1">
    <citation type="submission" date="2024-02" db="EMBL/GenBank/DDBJ databases">
        <title>Discinaceae phylogenomics.</title>
        <authorList>
            <person name="Dirks A.C."/>
            <person name="James T.Y."/>
        </authorList>
    </citation>
    <scope>NUCLEOTIDE SEQUENCE [LARGE SCALE GENOMIC DNA]</scope>
    <source>
        <strain evidence="2 3">ACD0624</strain>
    </source>
</reference>
<feature type="domain" description="Semialdehyde dehydrogenase NAD-binding" evidence="1">
    <location>
        <begin position="3"/>
        <end position="81"/>
    </location>
</feature>
<comment type="caution">
    <text evidence="2">The sequence shown here is derived from an EMBL/GenBank/DDBJ whole genome shotgun (WGS) entry which is preliminary data.</text>
</comment>
<dbReference type="EMBL" id="JBBBZM010000027">
    <property type="protein sequence ID" value="KAL0638016.1"/>
    <property type="molecule type" value="Genomic_DNA"/>
</dbReference>
<evidence type="ECO:0000259" key="1">
    <source>
        <dbReference type="Pfam" id="PF01118"/>
    </source>
</evidence>
<evidence type="ECO:0000313" key="2">
    <source>
        <dbReference type="EMBL" id="KAL0638016.1"/>
    </source>
</evidence>
<accession>A0ABR3GQ04</accession>
<dbReference type="SUPFAM" id="SSF51735">
    <property type="entry name" value="NAD(P)-binding Rossmann-fold domains"/>
    <property type="match status" value="1"/>
</dbReference>
<dbReference type="Pfam" id="PF01118">
    <property type="entry name" value="Semialdhyde_dh"/>
    <property type="match status" value="1"/>
</dbReference>
<name>A0ABR3GQ04_9PEZI</name>